<evidence type="ECO:0000256" key="14">
    <source>
        <dbReference type="SAM" id="MobiDB-lite"/>
    </source>
</evidence>
<evidence type="ECO:0000256" key="12">
    <source>
        <dbReference type="PROSITE-ProRule" id="PRU10141"/>
    </source>
</evidence>
<keyword evidence="7 12" id="KW-0547">Nucleotide-binding</keyword>
<dbReference type="FunFam" id="1.10.510.10:FF:000032">
    <property type="entry name" value="Serine/threonine-protein kinase PBS1"/>
    <property type="match status" value="1"/>
</dbReference>
<dbReference type="InterPro" id="IPR008271">
    <property type="entry name" value="Ser/Thr_kinase_AS"/>
</dbReference>
<dbReference type="InterPro" id="IPR000719">
    <property type="entry name" value="Prot_kinase_dom"/>
</dbReference>
<dbReference type="KEGG" id="mcha:111020682"/>
<dbReference type="SUPFAM" id="SSF56112">
    <property type="entry name" value="Protein kinase-like (PK-like)"/>
    <property type="match status" value="1"/>
</dbReference>
<feature type="region of interest" description="Disordered" evidence="14">
    <location>
        <begin position="332"/>
        <end position="355"/>
    </location>
</feature>
<evidence type="ECO:0000256" key="10">
    <source>
        <dbReference type="ARBA" id="ARBA00023136"/>
    </source>
</evidence>
<dbReference type="GO" id="GO:0005524">
    <property type="term" value="F:ATP binding"/>
    <property type="evidence" value="ECO:0007669"/>
    <property type="project" value="UniProtKB-UniRule"/>
</dbReference>
<dbReference type="Gene3D" id="3.30.200.20">
    <property type="entry name" value="Phosphorylase Kinase, domain 1"/>
    <property type="match status" value="1"/>
</dbReference>
<dbReference type="InterPro" id="IPR050823">
    <property type="entry name" value="Plant_Ser_Thr_Prot_Kinase"/>
</dbReference>
<dbReference type="GeneID" id="111020682"/>
<proteinExistence type="inferred from homology"/>
<evidence type="ECO:0000256" key="4">
    <source>
        <dbReference type="ARBA" id="ARBA00022475"/>
    </source>
</evidence>
<evidence type="ECO:0000256" key="6">
    <source>
        <dbReference type="ARBA" id="ARBA00022679"/>
    </source>
</evidence>
<gene>
    <name evidence="17" type="primary">LOC111020682</name>
</gene>
<dbReference type="PROSITE" id="PS00107">
    <property type="entry name" value="PROTEIN_KINASE_ATP"/>
    <property type="match status" value="1"/>
</dbReference>
<comment type="function">
    <text evidence="11">May be involved in plant defense signaling.</text>
</comment>
<evidence type="ECO:0000256" key="1">
    <source>
        <dbReference type="ARBA" id="ARBA00004236"/>
    </source>
</evidence>
<dbReference type="GO" id="GO:0004674">
    <property type="term" value="F:protein serine/threonine kinase activity"/>
    <property type="evidence" value="ECO:0007669"/>
    <property type="project" value="UniProtKB-KW"/>
</dbReference>
<evidence type="ECO:0000256" key="3">
    <source>
        <dbReference type="ARBA" id="ARBA00012513"/>
    </source>
</evidence>
<evidence type="ECO:0000256" key="13">
    <source>
        <dbReference type="RuleBase" id="RU000304"/>
    </source>
</evidence>
<dbReference type="AlphaFoldDB" id="A0A6J1DI17"/>
<dbReference type="FunFam" id="3.30.200.20:FF:000228">
    <property type="entry name" value="Serine/threonine-protein kinase BIK1"/>
    <property type="match status" value="1"/>
</dbReference>
<dbReference type="InterPro" id="IPR017441">
    <property type="entry name" value="Protein_kinase_ATP_BS"/>
</dbReference>
<dbReference type="Pfam" id="PF07714">
    <property type="entry name" value="PK_Tyr_Ser-Thr"/>
    <property type="match status" value="1"/>
</dbReference>
<dbReference type="EC" id="2.7.11.1" evidence="3"/>
<dbReference type="CDD" id="cd14066">
    <property type="entry name" value="STKc_IRAK"/>
    <property type="match status" value="1"/>
</dbReference>
<comment type="subcellular location">
    <subcellularLocation>
        <location evidence="1">Cell membrane</location>
    </subcellularLocation>
</comment>
<feature type="compositionally biased region" description="Basic and acidic residues" evidence="14">
    <location>
        <begin position="332"/>
        <end position="347"/>
    </location>
</feature>
<feature type="binding site" evidence="12">
    <location>
        <position position="91"/>
    </location>
    <ligand>
        <name>ATP</name>
        <dbReference type="ChEBI" id="CHEBI:30616"/>
    </ligand>
</feature>
<keyword evidence="9 12" id="KW-0067">ATP-binding</keyword>
<dbReference type="InterPro" id="IPR001245">
    <property type="entry name" value="Ser-Thr/Tyr_kinase_cat_dom"/>
</dbReference>
<dbReference type="Proteomes" id="UP000504603">
    <property type="component" value="Unplaced"/>
</dbReference>
<evidence type="ECO:0000313" key="17">
    <source>
        <dbReference type="RefSeq" id="XP_022153099.1"/>
    </source>
</evidence>
<dbReference type="InterPro" id="IPR011009">
    <property type="entry name" value="Kinase-like_dom_sf"/>
</dbReference>
<feature type="domain" description="Protein kinase" evidence="15">
    <location>
        <begin position="52"/>
        <end position="335"/>
    </location>
</feature>
<name>A0A6J1DI17_MOMCH</name>
<reference evidence="17" key="1">
    <citation type="submission" date="2025-08" db="UniProtKB">
        <authorList>
            <consortium name="RefSeq"/>
        </authorList>
    </citation>
    <scope>IDENTIFICATION</scope>
    <source>
        <strain evidence="17">OHB3-1</strain>
    </source>
</reference>
<evidence type="ECO:0000259" key="15">
    <source>
        <dbReference type="PROSITE" id="PS50011"/>
    </source>
</evidence>
<sequence>MGNLCGTPVDTHSPPPTKPNSPARRNGPTDGGAKPILKVYTLTELKTATRNFRPDTMLGEGGFGRVFKGWVDDVTYAPSKVGVGIAVAVKKSNPDSSQGLREWKAEVEFLGKFSHPNLVKLVGYCWEEKQFLLVYEYMQRGSLENHLFRKGVEPLSWDTRIKIATGAARGLTFLHTSEKNVIYRDFKASNILLDGEFNPKLSDFGLAKLGPSNGDTHVSTNPVGTYGYAAPEYIATGHLYIKSDVYGFGVVLLELLTGLRAVDPNRPSGSHNLVGWAGPLLTSKKKIKKLMDPRLGEDYSPKGAWAAAELALKCLQSDPRKRPSMEEVLENLEKVSTYRDRPKEPKSNARTPTRY</sequence>
<dbReference type="PANTHER" id="PTHR45621">
    <property type="entry name" value="OS01G0588500 PROTEIN-RELATED"/>
    <property type="match status" value="1"/>
</dbReference>
<accession>A0A6J1DI17</accession>
<dbReference type="Gene3D" id="1.10.510.10">
    <property type="entry name" value="Transferase(Phosphotransferase) domain 1"/>
    <property type="match status" value="1"/>
</dbReference>
<dbReference type="PROSITE" id="PS00108">
    <property type="entry name" value="PROTEIN_KINASE_ST"/>
    <property type="match status" value="1"/>
</dbReference>
<dbReference type="OrthoDB" id="4062651at2759"/>
<evidence type="ECO:0000256" key="2">
    <source>
        <dbReference type="ARBA" id="ARBA00008684"/>
    </source>
</evidence>
<keyword evidence="4" id="KW-1003">Cell membrane</keyword>
<keyword evidence="6" id="KW-0808">Transferase</keyword>
<dbReference type="PROSITE" id="PS50011">
    <property type="entry name" value="PROTEIN_KINASE_DOM"/>
    <property type="match status" value="1"/>
</dbReference>
<keyword evidence="16" id="KW-1185">Reference proteome</keyword>
<organism evidence="16 17">
    <name type="scientific">Momordica charantia</name>
    <name type="common">Bitter gourd</name>
    <name type="synonym">Balsam pear</name>
    <dbReference type="NCBI Taxonomy" id="3673"/>
    <lineage>
        <taxon>Eukaryota</taxon>
        <taxon>Viridiplantae</taxon>
        <taxon>Streptophyta</taxon>
        <taxon>Embryophyta</taxon>
        <taxon>Tracheophyta</taxon>
        <taxon>Spermatophyta</taxon>
        <taxon>Magnoliopsida</taxon>
        <taxon>eudicotyledons</taxon>
        <taxon>Gunneridae</taxon>
        <taxon>Pentapetalae</taxon>
        <taxon>rosids</taxon>
        <taxon>fabids</taxon>
        <taxon>Cucurbitales</taxon>
        <taxon>Cucurbitaceae</taxon>
        <taxon>Momordiceae</taxon>
        <taxon>Momordica</taxon>
    </lineage>
</organism>
<feature type="region of interest" description="Disordered" evidence="14">
    <location>
        <begin position="1"/>
        <end position="34"/>
    </location>
</feature>
<evidence type="ECO:0000256" key="8">
    <source>
        <dbReference type="ARBA" id="ARBA00022777"/>
    </source>
</evidence>
<dbReference type="GO" id="GO:0005886">
    <property type="term" value="C:plasma membrane"/>
    <property type="evidence" value="ECO:0007669"/>
    <property type="project" value="UniProtKB-SubCell"/>
</dbReference>
<evidence type="ECO:0000256" key="9">
    <source>
        <dbReference type="ARBA" id="ARBA00022840"/>
    </source>
</evidence>
<evidence type="ECO:0000256" key="5">
    <source>
        <dbReference type="ARBA" id="ARBA00022527"/>
    </source>
</evidence>
<keyword evidence="8 17" id="KW-0418">Kinase</keyword>
<evidence type="ECO:0000256" key="7">
    <source>
        <dbReference type="ARBA" id="ARBA00022741"/>
    </source>
</evidence>
<dbReference type="RefSeq" id="XP_022153099.1">
    <property type="nucleotide sequence ID" value="XM_022297407.1"/>
</dbReference>
<evidence type="ECO:0000256" key="11">
    <source>
        <dbReference type="ARBA" id="ARBA00054261"/>
    </source>
</evidence>
<comment type="similarity">
    <text evidence="2">Belongs to the protein kinase superfamily. Ser/Thr protein kinase family.</text>
</comment>
<protein>
    <recommendedName>
        <fullName evidence="3">non-specific serine/threonine protein kinase</fullName>
        <ecNumber evidence="3">2.7.11.1</ecNumber>
    </recommendedName>
</protein>
<evidence type="ECO:0000313" key="16">
    <source>
        <dbReference type="Proteomes" id="UP000504603"/>
    </source>
</evidence>
<keyword evidence="10" id="KW-0472">Membrane</keyword>
<keyword evidence="5 13" id="KW-0723">Serine/threonine-protein kinase</keyword>